<dbReference type="Pfam" id="PF11228">
    <property type="entry name" value="DUF3027"/>
    <property type="match status" value="1"/>
</dbReference>
<dbReference type="RefSeq" id="WP_066056853.1">
    <property type="nucleotide sequence ID" value="NZ_JBHUNF010000002.1"/>
</dbReference>
<keyword evidence="3" id="KW-1185">Reference proteome</keyword>
<proteinExistence type="predicted"/>
<organism evidence="2 3">
    <name type="scientific">Gulosibacter bifidus</name>
    <dbReference type="NCBI Taxonomy" id="272239"/>
    <lineage>
        <taxon>Bacteria</taxon>
        <taxon>Bacillati</taxon>
        <taxon>Actinomycetota</taxon>
        <taxon>Actinomycetes</taxon>
        <taxon>Micrococcales</taxon>
        <taxon>Microbacteriaceae</taxon>
        <taxon>Gulosibacter</taxon>
    </lineage>
</organism>
<dbReference type="EMBL" id="JBHUNF010000002">
    <property type="protein sequence ID" value="MFD2674358.1"/>
    <property type="molecule type" value="Genomic_DNA"/>
</dbReference>
<sequence>MTESPQEQPADDTVEQVPELETVPEPASAQAPEPATEQEDEQQVTDADGPEASSPIEVTDIAPLAELQQLAEVALNEIAEADEIGEFVAASVEGDAVAVLQYAVRVPGYTDWFWTVLCTRVPDSAPTVLECFMLPGENALLAPAWVPWAERLAEFRATHDSQGNLLVADENDAEGDTEAEREPRERVRTMARTRVRRRRRRDHRDTDGAAADAADAENSPE</sequence>
<accession>A0ABW5RH46</accession>
<evidence type="ECO:0000313" key="2">
    <source>
        <dbReference type="EMBL" id="MFD2674358.1"/>
    </source>
</evidence>
<protein>
    <submittedName>
        <fullName evidence="2">DUF3027 domain-containing protein</fullName>
    </submittedName>
</protein>
<name>A0ABW5RH46_9MICO</name>
<gene>
    <name evidence="2" type="ORF">ACFSUQ_03465</name>
</gene>
<comment type="caution">
    <text evidence="2">The sequence shown here is derived from an EMBL/GenBank/DDBJ whole genome shotgun (WGS) entry which is preliminary data.</text>
</comment>
<feature type="compositionally biased region" description="Basic and acidic residues" evidence="1">
    <location>
        <begin position="178"/>
        <end position="188"/>
    </location>
</feature>
<feature type="region of interest" description="Disordered" evidence="1">
    <location>
        <begin position="163"/>
        <end position="221"/>
    </location>
</feature>
<evidence type="ECO:0000313" key="3">
    <source>
        <dbReference type="Proteomes" id="UP001597453"/>
    </source>
</evidence>
<evidence type="ECO:0000256" key="1">
    <source>
        <dbReference type="SAM" id="MobiDB-lite"/>
    </source>
</evidence>
<feature type="compositionally biased region" description="Basic residues" evidence="1">
    <location>
        <begin position="189"/>
        <end position="202"/>
    </location>
</feature>
<dbReference type="Proteomes" id="UP001597453">
    <property type="component" value="Unassembled WGS sequence"/>
</dbReference>
<reference evidence="3" key="1">
    <citation type="journal article" date="2019" name="Int. J. Syst. Evol. Microbiol.">
        <title>The Global Catalogue of Microorganisms (GCM) 10K type strain sequencing project: providing services to taxonomists for standard genome sequencing and annotation.</title>
        <authorList>
            <consortium name="The Broad Institute Genomics Platform"/>
            <consortium name="The Broad Institute Genome Sequencing Center for Infectious Disease"/>
            <person name="Wu L."/>
            <person name="Ma J."/>
        </authorList>
    </citation>
    <scope>NUCLEOTIDE SEQUENCE [LARGE SCALE GENOMIC DNA]</scope>
    <source>
        <strain evidence="3">TISTR 1511</strain>
    </source>
</reference>
<feature type="compositionally biased region" description="Low complexity" evidence="1">
    <location>
        <begin position="24"/>
        <end position="35"/>
    </location>
</feature>
<dbReference type="InterPro" id="IPR021391">
    <property type="entry name" value="DUF3027"/>
</dbReference>
<feature type="region of interest" description="Disordered" evidence="1">
    <location>
        <begin position="1"/>
        <end position="55"/>
    </location>
</feature>